<organism evidence="1 2">
    <name type="scientific">Lepagella muris</name>
    <dbReference type="NCBI Taxonomy" id="3032870"/>
    <lineage>
        <taxon>Bacteria</taxon>
        <taxon>Pseudomonadati</taxon>
        <taxon>Bacteroidota</taxon>
        <taxon>Bacteroidia</taxon>
        <taxon>Bacteroidales</taxon>
        <taxon>Muribaculaceae</taxon>
        <taxon>Lepagella</taxon>
    </lineage>
</organism>
<accession>A0AC61RB15</accession>
<sequence>MIKDKDLVSATGAWECHVIISVERPGLPFSDQLREIEHEFQAYLRDRGDGMTPVFMRWFLSDAANQAQSISKDFNCAMSIVEQPPLDLTKVALWVWLMEDVEVSSLPDGSYSVRHGEYTHLFEGSRCRPGEDSHCATYDMLAATQKMLNEKGGSLIGNCVRTWFFVQNVDVNYGGVVSGRNSLFNECGLTRNTRFIASTGIGGRHADKTATVQMDSYSVIGLHEGQMKMINAPDYLNPTYEYGVAFERATSVDYGDRRHLFISGTASIDNRGEIVWEGDIRHQTLRMLTNVEALLKAAECGWDDVGQMLVYLRDMADAGIVRKMFEERFPDIPYLILLAPVCRPGWLIEMECMAMKPVSTEWAAL</sequence>
<evidence type="ECO:0000313" key="2">
    <source>
        <dbReference type="Proteomes" id="UP000306319"/>
    </source>
</evidence>
<keyword evidence="2" id="KW-1185">Reference proteome</keyword>
<reference evidence="1" key="1">
    <citation type="submission" date="2019-04" db="EMBL/GenBank/DDBJ databases">
        <title>Microbes associate with the intestines of laboratory mice.</title>
        <authorList>
            <person name="Navarre W."/>
            <person name="Wong E."/>
            <person name="Huang K."/>
            <person name="Tropini C."/>
            <person name="Ng K."/>
            <person name="Yu B."/>
        </authorList>
    </citation>
    <scope>NUCLEOTIDE SEQUENCE</scope>
    <source>
        <strain evidence="1">NM04_E33</strain>
    </source>
</reference>
<dbReference type="EMBL" id="SRYB01000045">
    <property type="protein sequence ID" value="TGY76070.1"/>
    <property type="molecule type" value="Genomic_DNA"/>
</dbReference>
<name>A0AC61RB15_9BACT</name>
<protein>
    <submittedName>
        <fullName evidence="1">Uncharacterized protein</fullName>
    </submittedName>
</protein>
<comment type="caution">
    <text evidence="1">The sequence shown here is derived from an EMBL/GenBank/DDBJ whole genome shotgun (WGS) entry which is preliminary data.</text>
</comment>
<gene>
    <name evidence="1" type="ORF">E5331_18850</name>
</gene>
<evidence type="ECO:0000313" key="1">
    <source>
        <dbReference type="EMBL" id="TGY76070.1"/>
    </source>
</evidence>
<proteinExistence type="predicted"/>
<dbReference type="Proteomes" id="UP000306319">
    <property type="component" value="Unassembled WGS sequence"/>
</dbReference>